<evidence type="ECO:0000256" key="1">
    <source>
        <dbReference type="ARBA" id="ARBA00004370"/>
    </source>
</evidence>
<dbReference type="PANTHER" id="PTHR48020:SF12">
    <property type="entry name" value="PROTON MYO-INOSITOL COTRANSPORTER"/>
    <property type="match status" value="1"/>
</dbReference>
<feature type="transmembrane region" description="Helical" evidence="6">
    <location>
        <begin position="47"/>
        <end position="70"/>
    </location>
</feature>
<dbReference type="Proteomes" id="UP001157006">
    <property type="component" value="Chromosome 4"/>
</dbReference>
<keyword evidence="4 6" id="KW-1133">Transmembrane helix</keyword>
<keyword evidence="2" id="KW-0813">Transport</keyword>
<dbReference type="EMBL" id="OX451739">
    <property type="protein sequence ID" value="CAI8608089.1"/>
    <property type="molecule type" value="Genomic_DNA"/>
</dbReference>
<feature type="transmembrane region" description="Helical" evidence="6">
    <location>
        <begin position="77"/>
        <end position="95"/>
    </location>
</feature>
<proteinExistence type="predicted"/>
<evidence type="ECO:0000313" key="7">
    <source>
        <dbReference type="EMBL" id="CAI8608089.1"/>
    </source>
</evidence>
<evidence type="ECO:0000256" key="4">
    <source>
        <dbReference type="ARBA" id="ARBA00022989"/>
    </source>
</evidence>
<accession>A0AAV1ADD1</accession>
<dbReference type="GO" id="GO:0016020">
    <property type="term" value="C:membrane"/>
    <property type="evidence" value="ECO:0007669"/>
    <property type="project" value="UniProtKB-SubCell"/>
</dbReference>
<dbReference type="PANTHER" id="PTHR48020">
    <property type="entry name" value="PROTON MYO-INOSITOL COTRANSPORTER"/>
    <property type="match status" value="1"/>
</dbReference>
<keyword evidence="8" id="KW-1185">Reference proteome</keyword>
<reference evidence="7 8" key="1">
    <citation type="submission" date="2023-01" db="EMBL/GenBank/DDBJ databases">
        <authorList>
            <person name="Kreplak J."/>
        </authorList>
    </citation>
    <scope>NUCLEOTIDE SEQUENCE [LARGE SCALE GENOMIC DNA]</scope>
</reference>
<dbReference type="SUPFAM" id="SSF103473">
    <property type="entry name" value="MFS general substrate transporter"/>
    <property type="match status" value="1"/>
</dbReference>
<evidence type="ECO:0000313" key="8">
    <source>
        <dbReference type="Proteomes" id="UP001157006"/>
    </source>
</evidence>
<evidence type="ECO:0000256" key="5">
    <source>
        <dbReference type="ARBA" id="ARBA00023136"/>
    </source>
</evidence>
<dbReference type="GO" id="GO:0022857">
    <property type="term" value="F:transmembrane transporter activity"/>
    <property type="evidence" value="ECO:0007669"/>
    <property type="project" value="InterPro"/>
</dbReference>
<sequence>MCLHLMLCNFSRIFNITRAFQQFTGISIVMYYSPRIIQMAGFNSNQLALLLSLIVAGMKATGTTIGIYLIDHSGRRKLALSCLSGGFGSYLFGMSPNIAKQIPELGSPINTKFPGLRWMIVFLFVFSFLGLFSEVPLQKVH</sequence>
<keyword evidence="5 6" id="KW-0472">Membrane</keyword>
<dbReference type="InterPro" id="IPR050814">
    <property type="entry name" value="Myo-inositol_Transporter"/>
</dbReference>
<organism evidence="7 8">
    <name type="scientific">Vicia faba</name>
    <name type="common">Broad bean</name>
    <name type="synonym">Faba vulgaris</name>
    <dbReference type="NCBI Taxonomy" id="3906"/>
    <lineage>
        <taxon>Eukaryota</taxon>
        <taxon>Viridiplantae</taxon>
        <taxon>Streptophyta</taxon>
        <taxon>Embryophyta</taxon>
        <taxon>Tracheophyta</taxon>
        <taxon>Spermatophyta</taxon>
        <taxon>Magnoliopsida</taxon>
        <taxon>eudicotyledons</taxon>
        <taxon>Gunneridae</taxon>
        <taxon>Pentapetalae</taxon>
        <taxon>rosids</taxon>
        <taxon>fabids</taxon>
        <taxon>Fabales</taxon>
        <taxon>Fabaceae</taxon>
        <taxon>Papilionoideae</taxon>
        <taxon>50 kb inversion clade</taxon>
        <taxon>NPAAA clade</taxon>
        <taxon>Hologalegina</taxon>
        <taxon>IRL clade</taxon>
        <taxon>Fabeae</taxon>
        <taxon>Vicia</taxon>
    </lineage>
</organism>
<dbReference type="Gene3D" id="1.20.1250.20">
    <property type="entry name" value="MFS general substrate transporter like domains"/>
    <property type="match status" value="1"/>
</dbReference>
<dbReference type="InterPro" id="IPR036259">
    <property type="entry name" value="MFS_trans_sf"/>
</dbReference>
<protein>
    <submittedName>
        <fullName evidence="7">Uncharacterized protein</fullName>
    </submittedName>
</protein>
<keyword evidence="3 6" id="KW-0812">Transmembrane</keyword>
<gene>
    <name evidence="7" type="ORF">VFH_IV067760</name>
</gene>
<evidence type="ECO:0000256" key="2">
    <source>
        <dbReference type="ARBA" id="ARBA00022448"/>
    </source>
</evidence>
<dbReference type="Pfam" id="PF00083">
    <property type="entry name" value="Sugar_tr"/>
    <property type="match status" value="1"/>
</dbReference>
<evidence type="ECO:0000256" key="6">
    <source>
        <dbReference type="SAM" id="Phobius"/>
    </source>
</evidence>
<dbReference type="AlphaFoldDB" id="A0AAV1ADD1"/>
<evidence type="ECO:0000256" key="3">
    <source>
        <dbReference type="ARBA" id="ARBA00022692"/>
    </source>
</evidence>
<feature type="transmembrane region" description="Helical" evidence="6">
    <location>
        <begin position="115"/>
        <end position="132"/>
    </location>
</feature>
<dbReference type="InterPro" id="IPR005828">
    <property type="entry name" value="MFS_sugar_transport-like"/>
</dbReference>
<comment type="subcellular location">
    <subcellularLocation>
        <location evidence="1">Membrane</location>
    </subcellularLocation>
</comment>
<name>A0AAV1ADD1_VICFA</name>